<name>A0A1I0B6C0_9FIRM</name>
<keyword evidence="4" id="KW-0694">RNA-binding</keyword>
<keyword evidence="5" id="KW-0051">Antiviral defense</keyword>
<dbReference type="AlphaFoldDB" id="A0A1I0B6C0"/>
<evidence type="ECO:0000256" key="5">
    <source>
        <dbReference type="ARBA" id="ARBA00023118"/>
    </source>
</evidence>
<comment type="similarity">
    <text evidence="2">Belongs to the CRISPR-associated Csm2 family.</text>
</comment>
<dbReference type="RefSeq" id="WP_074648296.1">
    <property type="nucleotide sequence ID" value="NZ_FOIL01000003.1"/>
</dbReference>
<evidence type="ECO:0000256" key="4">
    <source>
        <dbReference type="ARBA" id="ARBA00022884"/>
    </source>
</evidence>
<dbReference type="NCBIfam" id="TIGR01870">
    <property type="entry name" value="cas_TM1810_Csm2"/>
    <property type="match status" value="1"/>
</dbReference>
<dbReference type="Proteomes" id="UP000199820">
    <property type="component" value="Unassembled WGS sequence"/>
</dbReference>
<dbReference type="Pfam" id="PF03750">
    <property type="entry name" value="Csm2_III-A"/>
    <property type="match status" value="1"/>
</dbReference>
<evidence type="ECO:0000256" key="1">
    <source>
        <dbReference type="ARBA" id="ARBA00003640"/>
    </source>
</evidence>
<evidence type="ECO:0000256" key="2">
    <source>
        <dbReference type="ARBA" id="ARBA00006896"/>
    </source>
</evidence>
<accession>A0A1I0B6C0</accession>
<reference evidence="7 8" key="1">
    <citation type="submission" date="2016-10" db="EMBL/GenBank/DDBJ databases">
        <authorList>
            <person name="de Groot N.N."/>
        </authorList>
    </citation>
    <scope>NUCLEOTIDE SEQUENCE [LARGE SCALE GENOMIC DNA]</scope>
    <source>
        <strain evidence="7 8">KH1P1</strain>
    </source>
</reference>
<sequence>MKIINDTNYVDEAENAIKRLKNKINPKTGRPDPMVKTSKIRNLLSMSADIYNNVLILNSEKLNSELAGRIEYLRMRFVYECGREPTVKNFVLEAKILDVLKEIDGNKSNYILFNHYMEALVAFHKFYGGND</sequence>
<dbReference type="EMBL" id="FOIL01000003">
    <property type="protein sequence ID" value="SET01695.1"/>
    <property type="molecule type" value="Genomic_DNA"/>
</dbReference>
<evidence type="ECO:0000313" key="7">
    <source>
        <dbReference type="EMBL" id="SET01695.1"/>
    </source>
</evidence>
<proteinExistence type="inferred from homology"/>
<dbReference type="GO" id="GO:0003723">
    <property type="term" value="F:RNA binding"/>
    <property type="evidence" value="ECO:0007669"/>
    <property type="project" value="UniProtKB-KW"/>
</dbReference>
<gene>
    <name evidence="7" type="ORF">SAMN04487771_100385</name>
</gene>
<keyword evidence="8" id="KW-1185">Reference proteome</keyword>
<evidence type="ECO:0000256" key="6">
    <source>
        <dbReference type="ARBA" id="ARBA00031723"/>
    </source>
</evidence>
<dbReference type="InterPro" id="IPR010149">
    <property type="entry name" value="CRISPR-assoc_prot_Csm2_III-A"/>
</dbReference>
<organism evidence="7 8">
    <name type="scientific">[Clostridium] aminophilum</name>
    <dbReference type="NCBI Taxonomy" id="1526"/>
    <lineage>
        <taxon>Bacteria</taxon>
        <taxon>Bacillati</taxon>
        <taxon>Bacillota</taxon>
        <taxon>Clostridia</taxon>
        <taxon>Lachnospirales</taxon>
        <taxon>Lachnospiraceae</taxon>
    </lineage>
</organism>
<evidence type="ECO:0000256" key="3">
    <source>
        <dbReference type="ARBA" id="ARBA00016118"/>
    </source>
</evidence>
<dbReference type="STRING" id="1526.SAMN02910262_01618"/>
<dbReference type="GO" id="GO:0051607">
    <property type="term" value="P:defense response to virus"/>
    <property type="evidence" value="ECO:0007669"/>
    <property type="project" value="UniProtKB-KW"/>
</dbReference>
<protein>
    <recommendedName>
        <fullName evidence="3">CRISPR system Cms protein Csm2</fullName>
    </recommendedName>
    <alternativeName>
        <fullName evidence="6">CRISPR type III A-associated protein Csm2</fullName>
    </alternativeName>
</protein>
<comment type="function">
    <text evidence="1">This subunit may be involved in monitoring complementarity of crRNA and target RNA.</text>
</comment>
<evidence type="ECO:0000313" key="8">
    <source>
        <dbReference type="Proteomes" id="UP000199820"/>
    </source>
</evidence>